<feature type="domain" description="Glycosyltransferase subfamily 4-like N-terminal" evidence="4">
    <location>
        <begin position="42"/>
        <end position="203"/>
    </location>
</feature>
<evidence type="ECO:0000313" key="6">
    <source>
        <dbReference type="Proteomes" id="UP000316096"/>
    </source>
</evidence>
<dbReference type="GO" id="GO:0016757">
    <property type="term" value="F:glycosyltransferase activity"/>
    <property type="evidence" value="ECO:0007669"/>
    <property type="project" value="UniProtKB-KW"/>
</dbReference>
<dbReference type="AlphaFoldDB" id="A0A543CQ00"/>
<keyword evidence="1" id="KW-0328">Glycosyltransferase</keyword>
<evidence type="ECO:0000256" key="3">
    <source>
        <dbReference type="SAM" id="MobiDB-lite"/>
    </source>
</evidence>
<accession>A0A543CQ00</accession>
<dbReference type="PANTHER" id="PTHR12526:SF510">
    <property type="entry name" value="D-INOSITOL 3-PHOSPHATE GLYCOSYLTRANSFERASE"/>
    <property type="match status" value="1"/>
</dbReference>
<organism evidence="5 6">
    <name type="scientific">Actinoallomurus bryophytorum</name>
    <dbReference type="NCBI Taxonomy" id="1490222"/>
    <lineage>
        <taxon>Bacteria</taxon>
        <taxon>Bacillati</taxon>
        <taxon>Actinomycetota</taxon>
        <taxon>Actinomycetes</taxon>
        <taxon>Streptosporangiales</taxon>
        <taxon>Thermomonosporaceae</taxon>
        <taxon>Actinoallomurus</taxon>
    </lineage>
</organism>
<dbReference type="Proteomes" id="UP000316096">
    <property type="component" value="Unassembled WGS sequence"/>
</dbReference>
<dbReference type="InterPro" id="IPR028098">
    <property type="entry name" value="Glyco_trans_4-like_N"/>
</dbReference>
<dbReference type="Gene3D" id="3.40.50.2000">
    <property type="entry name" value="Glycogen Phosphorylase B"/>
    <property type="match status" value="2"/>
</dbReference>
<comment type="caution">
    <text evidence="5">The sequence shown here is derived from an EMBL/GenBank/DDBJ whole genome shotgun (WGS) entry which is preliminary data.</text>
</comment>
<dbReference type="Pfam" id="PF13692">
    <property type="entry name" value="Glyco_trans_1_4"/>
    <property type="match status" value="1"/>
</dbReference>
<protein>
    <submittedName>
        <fullName evidence="5">Glycosyltransferase involved in cell wall biosynthesis</fullName>
    </submittedName>
</protein>
<proteinExistence type="predicted"/>
<keyword evidence="2 5" id="KW-0808">Transferase</keyword>
<reference evidence="5 6" key="1">
    <citation type="submission" date="2019-06" db="EMBL/GenBank/DDBJ databases">
        <title>Sequencing the genomes of 1000 actinobacteria strains.</title>
        <authorList>
            <person name="Klenk H.-P."/>
        </authorList>
    </citation>
    <scope>NUCLEOTIDE SEQUENCE [LARGE SCALE GENOMIC DNA]</scope>
    <source>
        <strain evidence="5 6">DSM 102200</strain>
    </source>
</reference>
<keyword evidence="6" id="KW-1185">Reference proteome</keyword>
<dbReference type="RefSeq" id="WP_185792367.1">
    <property type="nucleotide sequence ID" value="NZ_VFOZ01000001.1"/>
</dbReference>
<sequence length="398" mass="42530">MADFRTGDATGVRTPRPDTAAHPAPGGGPARVCLLVGQLGLGGTEKQVVLLAKGLRGRGIDVSVLLLFKGGPREDALHAAGVPVLHLGFAAGIGPRTLLVNTGAFARLVLRLRRLRPDVLHAFLFHSYVTAAPAARMAGIRVLIAGRRSLGDFKRDRPVLLAAERLATRMTDLLVANAEAVAMDTLRQERVRPDKITTVYNGLPDSAFEPADPAALTTAVPLILCIANLNPDKGHRFLIEAVARLRDRQRTCTLALVGDGRERRALEDQAARLGVDVRFLGHRTDIESLLARADVVTLPSLHEGMSNAVMEAMAAGRPVVATDVGGTGELLDGRGILVPPADSGALADGLAQILDDPALAARLSARARDWSLEHLHVDAMVDRHVHIYRELLESRCAE</sequence>
<evidence type="ECO:0000259" key="4">
    <source>
        <dbReference type="Pfam" id="PF13439"/>
    </source>
</evidence>
<name>A0A543CQ00_9ACTN</name>
<dbReference type="Pfam" id="PF13439">
    <property type="entry name" value="Glyco_transf_4"/>
    <property type="match status" value="1"/>
</dbReference>
<evidence type="ECO:0000256" key="2">
    <source>
        <dbReference type="ARBA" id="ARBA00022679"/>
    </source>
</evidence>
<dbReference type="EMBL" id="VFOZ01000001">
    <property type="protein sequence ID" value="TQL99159.1"/>
    <property type="molecule type" value="Genomic_DNA"/>
</dbReference>
<evidence type="ECO:0000313" key="5">
    <source>
        <dbReference type="EMBL" id="TQL99159.1"/>
    </source>
</evidence>
<gene>
    <name evidence="5" type="ORF">FB559_4815</name>
</gene>
<dbReference type="PANTHER" id="PTHR12526">
    <property type="entry name" value="GLYCOSYLTRANSFERASE"/>
    <property type="match status" value="1"/>
</dbReference>
<evidence type="ECO:0000256" key="1">
    <source>
        <dbReference type="ARBA" id="ARBA00022676"/>
    </source>
</evidence>
<feature type="region of interest" description="Disordered" evidence="3">
    <location>
        <begin position="1"/>
        <end position="25"/>
    </location>
</feature>
<dbReference type="SUPFAM" id="SSF53756">
    <property type="entry name" value="UDP-Glycosyltransferase/glycogen phosphorylase"/>
    <property type="match status" value="1"/>
</dbReference>